<dbReference type="PROSITE" id="PS01066">
    <property type="entry name" value="UPP_SYNTHASE"/>
    <property type="match status" value="1"/>
</dbReference>
<feature type="binding site" evidence="2">
    <location>
        <position position="26"/>
    </location>
    <ligand>
        <name>Mg(2+)</name>
        <dbReference type="ChEBI" id="CHEBI:18420"/>
    </ligand>
</feature>
<dbReference type="GO" id="GO:0045547">
    <property type="term" value="F:ditrans,polycis-polyprenyl diphosphate synthase [(2E,6E)-farnesyl diphosphate specific] activity"/>
    <property type="evidence" value="ECO:0007669"/>
    <property type="project" value="TreeGrafter"/>
</dbReference>
<feature type="binding site" evidence="2">
    <location>
        <position position="213"/>
    </location>
    <ligand>
        <name>Mg(2+)</name>
        <dbReference type="ChEBI" id="CHEBI:18420"/>
    </ligand>
</feature>
<reference evidence="3" key="1">
    <citation type="journal article" date="2020" name="mSystems">
        <title>Genome- and Community-Level Interaction Insights into Carbon Utilization and Element Cycling Functions of Hydrothermarchaeota in Hydrothermal Sediment.</title>
        <authorList>
            <person name="Zhou Z."/>
            <person name="Liu Y."/>
            <person name="Xu W."/>
            <person name="Pan J."/>
            <person name="Luo Z.H."/>
            <person name="Li M."/>
        </authorList>
    </citation>
    <scope>NUCLEOTIDE SEQUENCE [LARGE SCALE GENOMIC DNA]</scope>
    <source>
        <strain evidence="3">SpSt-605</strain>
    </source>
</reference>
<comment type="cofactor">
    <cofactor evidence="2">
        <name>Mg(2+)</name>
        <dbReference type="ChEBI" id="CHEBI:18420"/>
    </cofactor>
    <text evidence="2">Binds 2 magnesium ions per subunit.</text>
</comment>
<dbReference type="FunFam" id="3.40.1180.10:FF:000001">
    <property type="entry name" value="(2E,6E)-farnesyl-diphosphate-specific ditrans,polycis-undecaprenyl-diphosphate synthase"/>
    <property type="match status" value="1"/>
</dbReference>
<dbReference type="SUPFAM" id="SSF64005">
    <property type="entry name" value="Undecaprenyl diphosphate synthase"/>
    <property type="match status" value="1"/>
</dbReference>
<feature type="binding site" evidence="2">
    <location>
        <position position="77"/>
    </location>
    <ligand>
        <name>substrate</name>
    </ligand>
</feature>
<name>A0A832GQW6_9BACT</name>
<keyword evidence="1 2" id="KW-0808">Transferase</keyword>
<evidence type="ECO:0000313" key="3">
    <source>
        <dbReference type="EMBL" id="HGV55460.1"/>
    </source>
</evidence>
<gene>
    <name evidence="3" type="ORF">ENT73_05170</name>
</gene>
<evidence type="ECO:0000256" key="1">
    <source>
        <dbReference type="ARBA" id="ARBA00022679"/>
    </source>
</evidence>
<feature type="binding site" evidence="2">
    <location>
        <begin position="27"/>
        <end position="30"/>
    </location>
    <ligand>
        <name>substrate</name>
    </ligand>
</feature>
<organism evidence="3">
    <name type="scientific">Caldimicrobium thiodismutans</name>
    <dbReference type="NCBI Taxonomy" id="1653476"/>
    <lineage>
        <taxon>Bacteria</taxon>
        <taxon>Pseudomonadati</taxon>
        <taxon>Thermodesulfobacteriota</taxon>
        <taxon>Thermodesulfobacteria</taxon>
        <taxon>Thermodesulfobacteriales</taxon>
        <taxon>Thermodesulfobacteriaceae</taxon>
        <taxon>Caldimicrobium</taxon>
    </lineage>
</organism>
<feature type="active site" evidence="2">
    <location>
        <position position="26"/>
    </location>
</feature>
<dbReference type="EMBL" id="DSZU01000089">
    <property type="protein sequence ID" value="HGV55460.1"/>
    <property type="molecule type" value="Genomic_DNA"/>
</dbReference>
<keyword evidence="2" id="KW-0479">Metal-binding</keyword>
<dbReference type="Pfam" id="PF01255">
    <property type="entry name" value="Prenyltransf"/>
    <property type="match status" value="1"/>
</dbReference>
<comment type="similarity">
    <text evidence="2">Belongs to the UPP synthase family.</text>
</comment>
<comment type="caution">
    <text evidence="3">The sequence shown here is derived from an EMBL/GenBank/DDBJ whole genome shotgun (WGS) entry which is preliminary data.</text>
</comment>
<dbReference type="PANTHER" id="PTHR10291:SF0">
    <property type="entry name" value="DEHYDRODOLICHYL DIPHOSPHATE SYNTHASE 2"/>
    <property type="match status" value="1"/>
</dbReference>
<feature type="binding site" evidence="2">
    <location>
        <begin position="71"/>
        <end position="73"/>
    </location>
    <ligand>
        <name>substrate</name>
    </ligand>
</feature>
<dbReference type="EC" id="2.5.1.-" evidence="2"/>
<accession>A0A832GQW6</accession>
<keyword evidence="2" id="KW-0460">Magnesium</keyword>
<dbReference type="Gene3D" id="3.40.1180.10">
    <property type="entry name" value="Decaprenyl diphosphate synthase-like"/>
    <property type="match status" value="1"/>
</dbReference>
<dbReference type="NCBIfam" id="TIGR00055">
    <property type="entry name" value="uppS"/>
    <property type="match status" value="1"/>
</dbReference>
<proteinExistence type="inferred from homology"/>
<protein>
    <recommendedName>
        <fullName evidence="2">Isoprenyl transferase</fullName>
        <ecNumber evidence="2">2.5.1.-</ecNumber>
    </recommendedName>
</protein>
<dbReference type="InterPro" id="IPR036424">
    <property type="entry name" value="UPP_synth-like_sf"/>
</dbReference>
<feature type="binding site" evidence="2">
    <location>
        <position position="43"/>
    </location>
    <ligand>
        <name>substrate</name>
    </ligand>
</feature>
<comment type="subunit">
    <text evidence="2">Homodimer.</text>
</comment>
<dbReference type="InterPro" id="IPR018520">
    <property type="entry name" value="UPP_synth-like_CS"/>
</dbReference>
<comment type="function">
    <text evidence="2">Catalyzes the condensation of isopentenyl diphosphate (IPP) with allylic pyrophosphates generating different type of terpenoids.</text>
</comment>
<feature type="binding site" evidence="2">
    <location>
        <position position="75"/>
    </location>
    <ligand>
        <name>substrate</name>
    </ligand>
</feature>
<sequence length="249" mass="29399">MSKSSGANLSDLDLHKLPQHVAIIMDGNGRWAKRKGLPRVVGHQRGVEVARRIIIKARELGIPYLSLFAFSKENWQRPKQEVETLLSLLAEYLEKELPLMVEKEIRLKVIGDREDFPEFLREKIKRVEEETASFKGMCLVLALSYSGRAEILKIIRAIAKEVRDNRISLEEISEDLIRKFFYFPELPDPDLLIRTSGEQRISNFFLYQLAYTELYFTPLLWPDFTEEEFVKALWDYQHRERRFGRIYEF</sequence>
<dbReference type="GO" id="GO:0000287">
    <property type="term" value="F:magnesium ion binding"/>
    <property type="evidence" value="ECO:0007669"/>
    <property type="project" value="UniProtKB-UniRule"/>
</dbReference>
<dbReference type="InterPro" id="IPR001441">
    <property type="entry name" value="UPP_synth-like"/>
</dbReference>
<dbReference type="HAMAP" id="MF_01139">
    <property type="entry name" value="ISPT"/>
    <property type="match status" value="1"/>
</dbReference>
<dbReference type="AlphaFoldDB" id="A0A832GQW6"/>
<feature type="active site" description="Proton acceptor" evidence="2">
    <location>
        <position position="74"/>
    </location>
</feature>
<feature type="binding site" evidence="2">
    <location>
        <begin position="200"/>
        <end position="202"/>
    </location>
    <ligand>
        <name>substrate</name>
    </ligand>
</feature>
<feature type="binding site" evidence="2">
    <location>
        <position position="194"/>
    </location>
    <ligand>
        <name>substrate</name>
    </ligand>
</feature>
<feature type="binding site" evidence="2">
    <location>
        <position position="39"/>
    </location>
    <ligand>
        <name>substrate</name>
    </ligand>
</feature>
<evidence type="ECO:0000256" key="2">
    <source>
        <dbReference type="HAMAP-Rule" id="MF_01139"/>
    </source>
</evidence>
<feature type="binding site" evidence="2">
    <location>
        <position position="31"/>
    </location>
    <ligand>
        <name>substrate</name>
    </ligand>
</feature>
<dbReference type="CDD" id="cd00475">
    <property type="entry name" value="Cis_IPPS"/>
    <property type="match status" value="1"/>
</dbReference>
<dbReference type="NCBIfam" id="NF011405">
    <property type="entry name" value="PRK14830.1"/>
    <property type="match status" value="1"/>
</dbReference>
<dbReference type="GO" id="GO:0016094">
    <property type="term" value="P:polyprenol biosynthetic process"/>
    <property type="evidence" value="ECO:0007669"/>
    <property type="project" value="TreeGrafter"/>
</dbReference>
<dbReference type="PANTHER" id="PTHR10291">
    <property type="entry name" value="DEHYDRODOLICHYL DIPHOSPHATE SYNTHASE FAMILY MEMBER"/>
    <property type="match status" value="1"/>
</dbReference>